<dbReference type="OrthoDB" id="431588at2759"/>
<proteinExistence type="predicted"/>
<keyword evidence="3" id="KW-1185">Reference proteome</keyword>
<accession>A0A7K9IAS8</accession>
<reference evidence="2 3" key="1">
    <citation type="submission" date="2019-09" db="EMBL/GenBank/DDBJ databases">
        <title>Bird 10,000 Genomes (B10K) Project - Family phase.</title>
        <authorList>
            <person name="Zhang G."/>
        </authorList>
    </citation>
    <scope>NUCLEOTIDE SEQUENCE [LARGE SCALE GENOMIC DNA]</scope>
    <source>
        <strain evidence="2">B10K-DU-001-16</strain>
        <tissue evidence="2">Muscle</tissue>
    </source>
</reference>
<sequence length="117" mass="13862">MNRALLANQRALAKLLFKLMKSVLQWELSHRCRWQDTLQDWKLIQKNCVVHNFREFMAKEEIKNPPSGKTQLEEMIMGQIFLGYRRLELLQHLSGLLPPTHSQAELEEWYSSLVNLN</sequence>
<dbReference type="Proteomes" id="UP000534107">
    <property type="component" value="Unassembled WGS sequence"/>
</dbReference>
<feature type="non-terminal residue" evidence="2">
    <location>
        <position position="117"/>
    </location>
</feature>
<gene>
    <name evidence="2" type="primary">Ccdc180</name>
    <name evidence="2" type="ORF">BUCCAP_R11095</name>
</gene>
<evidence type="ECO:0000313" key="2">
    <source>
        <dbReference type="EMBL" id="NXH22285.1"/>
    </source>
</evidence>
<organism evidence="2 3">
    <name type="scientific">Bucco capensis</name>
    <name type="common">collared puffbird</name>
    <dbReference type="NCBI Taxonomy" id="135168"/>
    <lineage>
        <taxon>Eukaryota</taxon>
        <taxon>Metazoa</taxon>
        <taxon>Chordata</taxon>
        <taxon>Craniata</taxon>
        <taxon>Vertebrata</taxon>
        <taxon>Euteleostomi</taxon>
        <taxon>Archelosauria</taxon>
        <taxon>Archosauria</taxon>
        <taxon>Dinosauria</taxon>
        <taxon>Saurischia</taxon>
        <taxon>Theropoda</taxon>
        <taxon>Coelurosauria</taxon>
        <taxon>Aves</taxon>
        <taxon>Neognathae</taxon>
        <taxon>Neoaves</taxon>
        <taxon>Telluraves</taxon>
        <taxon>Coraciimorphae</taxon>
        <taxon>Piciformes</taxon>
        <taxon>Bucconidae</taxon>
        <taxon>Bucco</taxon>
    </lineage>
</organism>
<comment type="caution">
    <text evidence="2">The sequence shown here is derived from an EMBL/GenBank/DDBJ whole genome shotgun (WGS) entry which is preliminary data.</text>
</comment>
<dbReference type="EMBL" id="VWZO01021026">
    <property type="protein sequence ID" value="NXH22285.1"/>
    <property type="molecule type" value="Genomic_DNA"/>
</dbReference>
<evidence type="ECO:0000259" key="1">
    <source>
        <dbReference type="Pfam" id="PF14643"/>
    </source>
</evidence>
<dbReference type="InterPro" id="IPR028089">
    <property type="entry name" value="DUF4455"/>
</dbReference>
<feature type="non-terminal residue" evidence="2">
    <location>
        <position position="1"/>
    </location>
</feature>
<protein>
    <submittedName>
        <fullName evidence="2">CC180 protein</fullName>
    </submittedName>
</protein>
<name>A0A7K9IAS8_9PICI</name>
<dbReference type="AlphaFoldDB" id="A0A7K9IAS8"/>
<evidence type="ECO:0000313" key="3">
    <source>
        <dbReference type="Proteomes" id="UP000534107"/>
    </source>
</evidence>
<feature type="domain" description="DUF4455" evidence="1">
    <location>
        <begin position="1"/>
        <end position="117"/>
    </location>
</feature>
<dbReference type="Pfam" id="PF14643">
    <property type="entry name" value="DUF4455"/>
    <property type="match status" value="1"/>
</dbReference>